<comment type="caution">
    <text evidence="2">The sequence shown here is derived from an EMBL/GenBank/DDBJ whole genome shotgun (WGS) entry which is preliminary data.</text>
</comment>
<reference evidence="2 3" key="1">
    <citation type="journal article" date="2024" name="Microbiol. Resour. Announc.">
        <title>Genome annotations for the ascomycete fungi Trichoderma harzianum, Trichoderma aggressivum, and Purpureocillium lilacinum.</title>
        <authorList>
            <person name="Beijen E.P.W."/>
            <person name="Ohm R.A."/>
        </authorList>
    </citation>
    <scope>NUCLEOTIDE SEQUENCE [LARGE SCALE GENOMIC DNA]</scope>
    <source>
        <strain evidence="2 3">CBS 150709</strain>
    </source>
</reference>
<sequence length="388" mass="41784">MTESGQRRGKWWCACVRVIDDNAEKKADGVLEEQQKGNRECVWWCDCAGDCFCCLLVAVVLVVRFSQVRKGGIELHRGDAGVRWGKENGKPVARACGFEWAGASRARAFSRSQSLCARRCAGWRADGRAGWGGFQRRGEGDPGMGGAGWLCERVSVWWEAAGGSVLLQRHCQQRQAGGIQSGDSRTASCTACAGLARKGTRRPAARYLGRLSPCARPDWLCPDFAGAPLATASSPLKAHLPVHQWPAFACTTPRPLAQAAQFGGRPTPVAPDSITGMARCAALPSATQRVTSWPGAASYSAPAQNGGGDTQLRGRVIATHRERLGALAGRLRARRRPHARPSPWPEARAQQARLCQAGRTTASRRRAGEIHGAATRQPNFNGRNEATK</sequence>
<evidence type="ECO:0000256" key="1">
    <source>
        <dbReference type="SAM" id="MobiDB-lite"/>
    </source>
</evidence>
<evidence type="ECO:0000313" key="2">
    <source>
        <dbReference type="EMBL" id="KAK4088393.1"/>
    </source>
</evidence>
<protein>
    <submittedName>
        <fullName evidence="2">Uncharacterized protein</fullName>
    </submittedName>
</protein>
<gene>
    <name evidence="2" type="ORF">Purlil1_7272</name>
</gene>
<dbReference type="EMBL" id="JAWRVI010000025">
    <property type="protein sequence ID" value="KAK4088393.1"/>
    <property type="molecule type" value="Genomic_DNA"/>
</dbReference>
<organism evidence="2 3">
    <name type="scientific">Purpureocillium lilacinum</name>
    <name type="common">Paecilomyces lilacinus</name>
    <dbReference type="NCBI Taxonomy" id="33203"/>
    <lineage>
        <taxon>Eukaryota</taxon>
        <taxon>Fungi</taxon>
        <taxon>Dikarya</taxon>
        <taxon>Ascomycota</taxon>
        <taxon>Pezizomycotina</taxon>
        <taxon>Sordariomycetes</taxon>
        <taxon>Hypocreomycetidae</taxon>
        <taxon>Hypocreales</taxon>
        <taxon>Ophiocordycipitaceae</taxon>
        <taxon>Purpureocillium</taxon>
    </lineage>
</organism>
<feature type="region of interest" description="Disordered" evidence="1">
    <location>
        <begin position="332"/>
        <end position="388"/>
    </location>
</feature>
<evidence type="ECO:0000313" key="3">
    <source>
        <dbReference type="Proteomes" id="UP001287286"/>
    </source>
</evidence>
<name>A0ABR0BWB2_PURLI</name>
<dbReference type="Proteomes" id="UP001287286">
    <property type="component" value="Unassembled WGS sequence"/>
</dbReference>
<keyword evidence="3" id="KW-1185">Reference proteome</keyword>
<proteinExistence type="predicted"/>
<feature type="compositionally biased region" description="Polar residues" evidence="1">
    <location>
        <begin position="376"/>
        <end position="388"/>
    </location>
</feature>
<accession>A0ABR0BWB2</accession>